<dbReference type="Proteomes" id="UP000325558">
    <property type="component" value="Unassembled WGS sequence"/>
</dbReference>
<keyword evidence="1" id="KW-0732">Signal</keyword>
<feature type="signal peptide" evidence="1">
    <location>
        <begin position="1"/>
        <end position="15"/>
    </location>
</feature>
<evidence type="ECO:0000313" key="2">
    <source>
        <dbReference type="EMBL" id="KAE8344610.1"/>
    </source>
</evidence>
<gene>
    <name evidence="2" type="ORF">BDV24DRAFT_13690</name>
</gene>
<evidence type="ECO:0000256" key="1">
    <source>
        <dbReference type="SAM" id="SignalP"/>
    </source>
</evidence>
<protein>
    <submittedName>
        <fullName evidence="2">Uncharacterized protein</fullName>
    </submittedName>
</protein>
<organism evidence="2">
    <name type="scientific">Aspergillus arachidicola</name>
    <dbReference type="NCBI Taxonomy" id="656916"/>
    <lineage>
        <taxon>Eukaryota</taxon>
        <taxon>Fungi</taxon>
        <taxon>Dikarya</taxon>
        <taxon>Ascomycota</taxon>
        <taxon>Pezizomycotina</taxon>
        <taxon>Eurotiomycetes</taxon>
        <taxon>Eurotiomycetidae</taxon>
        <taxon>Eurotiales</taxon>
        <taxon>Aspergillaceae</taxon>
        <taxon>Aspergillus</taxon>
        <taxon>Aspergillus subgen. Circumdati</taxon>
    </lineage>
</organism>
<reference evidence="2" key="1">
    <citation type="submission" date="2019-04" db="EMBL/GenBank/DDBJ databases">
        <title>Friends and foes A comparative genomics study of 23 Aspergillus species from section Flavi.</title>
        <authorList>
            <consortium name="DOE Joint Genome Institute"/>
            <person name="Kjaerbolling I."/>
            <person name="Vesth T."/>
            <person name="Frisvad J.C."/>
            <person name="Nybo J.L."/>
            <person name="Theobald S."/>
            <person name="Kildgaard S."/>
            <person name="Isbrandt T."/>
            <person name="Kuo A."/>
            <person name="Sato A."/>
            <person name="Lyhne E.K."/>
            <person name="Kogle M.E."/>
            <person name="Wiebenga A."/>
            <person name="Kun R.S."/>
            <person name="Lubbers R.J."/>
            <person name="Makela M.R."/>
            <person name="Barry K."/>
            <person name="Chovatia M."/>
            <person name="Clum A."/>
            <person name="Daum C."/>
            <person name="Haridas S."/>
            <person name="He G."/>
            <person name="LaButti K."/>
            <person name="Lipzen A."/>
            <person name="Mondo S."/>
            <person name="Riley R."/>
            <person name="Salamov A."/>
            <person name="Simmons B.A."/>
            <person name="Magnuson J.K."/>
            <person name="Henrissat B."/>
            <person name="Mortensen U.H."/>
            <person name="Larsen T.O."/>
            <person name="Devries R.P."/>
            <person name="Grigoriev I.V."/>
            <person name="Machida M."/>
            <person name="Baker S.E."/>
            <person name="Andersen M.R."/>
        </authorList>
    </citation>
    <scope>NUCLEOTIDE SEQUENCE</scope>
    <source>
        <strain evidence="2">CBS 117612</strain>
    </source>
</reference>
<dbReference type="EMBL" id="ML737123">
    <property type="protein sequence ID" value="KAE8344610.1"/>
    <property type="molecule type" value="Genomic_DNA"/>
</dbReference>
<feature type="chain" id="PRO_5024852458" evidence="1">
    <location>
        <begin position="16"/>
        <end position="163"/>
    </location>
</feature>
<proteinExistence type="predicted"/>
<sequence>MTFIHSSFLSQTILACWIVSSEMIMGLGFEKGTDILPDDDYKLVSIDSTYTIGLNSNICVLDSTPENYLNRFRTASASYTIQFHHPITSPVTRNLLGSFEKCKPTGKKRDIHLRDLQASLDRRSVSPPQVRDSAAFLFASYWKNSMQRSCYCGYKHSVPKPHS</sequence>
<dbReference type="AlphaFoldDB" id="A0A5N6YM80"/>
<name>A0A5N6YM80_9EURO</name>
<accession>A0A5N6YM80</accession>